<accession>A0A7R9III0</accession>
<dbReference type="EMBL" id="OE002552">
    <property type="protein sequence ID" value="CAD7458916.1"/>
    <property type="molecule type" value="Genomic_DNA"/>
</dbReference>
<organism evidence="2">
    <name type="scientific">Timema tahoe</name>
    <dbReference type="NCBI Taxonomy" id="61484"/>
    <lineage>
        <taxon>Eukaryota</taxon>
        <taxon>Metazoa</taxon>
        <taxon>Ecdysozoa</taxon>
        <taxon>Arthropoda</taxon>
        <taxon>Hexapoda</taxon>
        <taxon>Insecta</taxon>
        <taxon>Pterygota</taxon>
        <taxon>Neoptera</taxon>
        <taxon>Polyneoptera</taxon>
        <taxon>Phasmatodea</taxon>
        <taxon>Timematodea</taxon>
        <taxon>Timematoidea</taxon>
        <taxon>Timematidae</taxon>
        <taxon>Timema</taxon>
    </lineage>
</organism>
<sequence length="67" mass="7286">MTRVPPNMSDSSPPGNAVNTLPQKVGLSPVQPFTVLLAEVESSESPPSSKRRRVACSRCCLRSRFKT</sequence>
<proteinExistence type="predicted"/>
<gene>
    <name evidence="2" type="ORF">TTEB3V08_LOCUS6887</name>
</gene>
<evidence type="ECO:0000256" key="1">
    <source>
        <dbReference type="SAM" id="MobiDB-lite"/>
    </source>
</evidence>
<name>A0A7R9III0_9NEOP</name>
<reference evidence="2" key="1">
    <citation type="submission" date="2020-11" db="EMBL/GenBank/DDBJ databases">
        <authorList>
            <person name="Tran Van P."/>
        </authorList>
    </citation>
    <scope>NUCLEOTIDE SEQUENCE</scope>
</reference>
<feature type="region of interest" description="Disordered" evidence="1">
    <location>
        <begin position="1"/>
        <end position="24"/>
    </location>
</feature>
<dbReference type="AlphaFoldDB" id="A0A7R9III0"/>
<evidence type="ECO:0000313" key="2">
    <source>
        <dbReference type="EMBL" id="CAD7458916.1"/>
    </source>
</evidence>
<protein>
    <submittedName>
        <fullName evidence="2">Uncharacterized protein</fullName>
    </submittedName>
</protein>
<feature type="compositionally biased region" description="Polar residues" evidence="1">
    <location>
        <begin position="8"/>
        <end position="22"/>
    </location>
</feature>